<dbReference type="RefSeq" id="WP_027879860.1">
    <property type="nucleotide sequence ID" value="NZ_JACHWV010000007.1"/>
</dbReference>
<sequence>MLNRYIRAIAGIFVIISVLLGMYVNQNWLWFTVFVGANLFQSAITKWCLMEDILTKVFKIKN</sequence>
<reference evidence="3 4" key="1">
    <citation type="submission" date="2018-03" db="EMBL/GenBank/DDBJ databases">
        <title>Mesoflavibacter sp. HG37 and Mesoflavibacter sp. HG96 sp.nov., two marine bacteria isolated from seawater of Western Pacific Ocean.</title>
        <authorList>
            <person name="Cheng H."/>
            <person name="Wu Y.-H."/>
            <person name="Guo L.-L."/>
            <person name="Xu X.-W."/>
        </authorList>
    </citation>
    <scope>NUCLEOTIDE SEQUENCE [LARGE SCALE GENOMIC DNA]</scope>
    <source>
        <strain evidence="3 4">KCTC 42117</strain>
    </source>
</reference>
<protein>
    <submittedName>
        <fullName evidence="3">DUF2892 domain-containing protein</fullName>
    </submittedName>
</protein>
<keyword evidence="1" id="KW-0812">Transmembrane</keyword>
<dbReference type="Pfam" id="PF11127">
    <property type="entry name" value="YgaP-like_TM"/>
    <property type="match status" value="1"/>
</dbReference>
<keyword evidence="1" id="KW-1133">Transmembrane helix</keyword>
<accession>A0A2T1NF49</accession>
<dbReference type="OrthoDB" id="9799383at2"/>
<evidence type="ECO:0000313" key="4">
    <source>
        <dbReference type="Proteomes" id="UP000238430"/>
    </source>
</evidence>
<comment type="caution">
    <text evidence="3">The sequence shown here is derived from an EMBL/GenBank/DDBJ whole genome shotgun (WGS) entry which is preliminary data.</text>
</comment>
<name>A0A2T1NF49_9FLAO</name>
<feature type="transmembrane region" description="Helical" evidence="1">
    <location>
        <begin position="5"/>
        <end position="23"/>
    </location>
</feature>
<keyword evidence="4" id="KW-1185">Reference proteome</keyword>
<feature type="transmembrane region" description="Helical" evidence="1">
    <location>
        <begin position="29"/>
        <end position="49"/>
    </location>
</feature>
<gene>
    <name evidence="3" type="ORF">C7H61_07305</name>
</gene>
<feature type="domain" description="Inner membrane protein YgaP-like transmembrane" evidence="2">
    <location>
        <begin position="2"/>
        <end position="55"/>
    </location>
</feature>
<dbReference type="AlphaFoldDB" id="A0A2T1NF49"/>
<evidence type="ECO:0000259" key="2">
    <source>
        <dbReference type="Pfam" id="PF11127"/>
    </source>
</evidence>
<organism evidence="3 4">
    <name type="scientific">Mesoflavibacter zeaxanthinifaciens subsp. sabulilitoris</name>
    <dbReference type="NCBI Taxonomy" id="1520893"/>
    <lineage>
        <taxon>Bacteria</taxon>
        <taxon>Pseudomonadati</taxon>
        <taxon>Bacteroidota</taxon>
        <taxon>Flavobacteriia</taxon>
        <taxon>Flavobacteriales</taxon>
        <taxon>Flavobacteriaceae</taxon>
        <taxon>Mesoflavibacter</taxon>
    </lineage>
</organism>
<evidence type="ECO:0000313" key="3">
    <source>
        <dbReference type="EMBL" id="PSG91050.1"/>
    </source>
</evidence>
<dbReference type="InterPro" id="IPR021309">
    <property type="entry name" value="YgaP-like_TM"/>
</dbReference>
<keyword evidence="1" id="KW-0472">Membrane</keyword>
<dbReference type="Proteomes" id="UP000238430">
    <property type="component" value="Unassembled WGS sequence"/>
</dbReference>
<evidence type="ECO:0000256" key="1">
    <source>
        <dbReference type="SAM" id="Phobius"/>
    </source>
</evidence>
<proteinExistence type="predicted"/>
<dbReference type="Gene3D" id="6.10.140.1340">
    <property type="match status" value="1"/>
</dbReference>
<dbReference type="EMBL" id="PXOT01000022">
    <property type="protein sequence ID" value="PSG91050.1"/>
    <property type="molecule type" value="Genomic_DNA"/>
</dbReference>